<keyword evidence="2" id="KW-0121">Carboxypeptidase</keyword>
<dbReference type="Proteomes" id="UP000321533">
    <property type="component" value="Chromosome"/>
</dbReference>
<feature type="signal peptide" evidence="1">
    <location>
        <begin position="1"/>
        <end position="20"/>
    </location>
</feature>
<dbReference type="Gene3D" id="2.60.40.1120">
    <property type="entry name" value="Carboxypeptidase-like, regulatory domain"/>
    <property type="match status" value="1"/>
</dbReference>
<feature type="chain" id="PRO_5022886124" evidence="1">
    <location>
        <begin position="21"/>
        <end position="410"/>
    </location>
</feature>
<sequence>MQKICCCVIACILITSTVYSQTLLLKGKVLDAASGKPVAGASVFLSNTSYGSVSNSAGVFEITGIRQGNYDLIVSYVGYETYSNSISLNASKEGLAINIKQKVAELKEVIVRNYQKDGWQKWGSFFIENFIGTSALAQQCVLKNKDVLKFSYSKKDDELNVDATEPILIENKALGYTIQYQLENFVYDFERKSLFFAGYPLFIEMQGGASKKKKWEKARADAYEVSSMRFMRSLYRNRLTEDGYQLLLLERIPNLEKQRLQAKEKFYYDTVRHKNFVVSFESTLQPDSLDHYKKVMAQKDPIEIIHPGLLKGEDIAYGADSITAALDFKQYLIVRFPQRTIPQEYAAIIPQGSTKQPVSSIISLINQVPVYVTSNGYYYNVTDMEMEGFWGWWEKISSLLPYDYMPSKNN</sequence>
<dbReference type="OrthoDB" id="1223654at2"/>
<gene>
    <name evidence="2" type="ORF">FRZ67_05335</name>
</gene>
<dbReference type="RefSeq" id="WP_147188553.1">
    <property type="nucleotide sequence ID" value="NZ_CP042435.1"/>
</dbReference>
<proteinExistence type="predicted"/>
<dbReference type="EMBL" id="CP042435">
    <property type="protein sequence ID" value="QEC66753.1"/>
    <property type="molecule type" value="Genomic_DNA"/>
</dbReference>
<dbReference type="AlphaFoldDB" id="A0A5B8V773"/>
<reference evidence="2 3" key="1">
    <citation type="journal article" date="2016" name="Int. J. Syst. Evol. Microbiol.">
        <title>Panacibacter ginsenosidivorans gen. nov., sp. nov., with ginsenoside converting activity isolated from soil of a ginseng field.</title>
        <authorList>
            <person name="Siddiqi M.Z."/>
            <person name="Muhammad Shafi S."/>
            <person name="Choi K.D."/>
            <person name="Im W.T."/>
        </authorList>
    </citation>
    <scope>NUCLEOTIDE SEQUENCE [LARGE SCALE GENOMIC DNA]</scope>
    <source>
        <strain evidence="2 3">Gsoil1550</strain>
    </source>
</reference>
<evidence type="ECO:0000313" key="3">
    <source>
        <dbReference type="Proteomes" id="UP000321533"/>
    </source>
</evidence>
<dbReference type="SUPFAM" id="SSF49464">
    <property type="entry name" value="Carboxypeptidase regulatory domain-like"/>
    <property type="match status" value="1"/>
</dbReference>
<dbReference type="GO" id="GO:0004180">
    <property type="term" value="F:carboxypeptidase activity"/>
    <property type="evidence" value="ECO:0007669"/>
    <property type="project" value="UniProtKB-KW"/>
</dbReference>
<accession>A0A5B8V773</accession>
<keyword evidence="2" id="KW-0645">Protease</keyword>
<evidence type="ECO:0000313" key="2">
    <source>
        <dbReference type="EMBL" id="QEC66753.1"/>
    </source>
</evidence>
<keyword evidence="1" id="KW-0732">Signal</keyword>
<name>A0A5B8V773_9BACT</name>
<dbReference type="Pfam" id="PF13715">
    <property type="entry name" value="CarbopepD_reg_2"/>
    <property type="match status" value="1"/>
</dbReference>
<evidence type="ECO:0000256" key="1">
    <source>
        <dbReference type="SAM" id="SignalP"/>
    </source>
</evidence>
<protein>
    <submittedName>
        <fullName evidence="2">Carboxypeptidase-like regulatory domain-containing protein</fullName>
    </submittedName>
</protein>
<organism evidence="2 3">
    <name type="scientific">Panacibacter ginsenosidivorans</name>
    <dbReference type="NCBI Taxonomy" id="1813871"/>
    <lineage>
        <taxon>Bacteria</taxon>
        <taxon>Pseudomonadati</taxon>
        <taxon>Bacteroidota</taxon>
        <taxon>Chitinophagia</taxon>
        <taxon>Chitinophagales</taxon>
        <taxon>Chitinophagaceae</taxon>
        <taxon>Panacibacter</taxon>
    </lineage>
</organism>
<keyword evidence="3" id="KW-1185">Reference proteome</keyword>
<keyword evidence="2" id="KW-0378">Hydrolase</keyword>
<dbReference type="KEGG" id="pgin:FRZ67_05335"/>
<dbReference type="InterPro" id="IPR008969">
    <property type="entry name" value="CarboxyPept-like_regulatory"/>
</dbReference>